<evidence type="ECO:0000313" key="2">
    <source>
        <dbReference type="Proteomes" id="UP000078492"/>
    </source>
</evidence>
<proteinExistence type="predicted"/>
<dbReference type="EMBL" id="KQ980735">
    <property type="protein sequence ID" value="KYN13756.1"/>
    <property type="molecule type" value="Genomic_DNA"/>
</dbReference>
<sequence>EGRVVFREMLVEVVWREGKGNESMKEMKGRIREVLGNTEKERGKERKGMGWWGRECREKEEVRTVLRETMRSFTKFSHSGVRCERRKSAVRKVGSEQRDMIRKTERIIHRNPAGFREEGGEFLRLCECRRVVILRAFRSLPRMPLVDTLADVSDRWSFRQVRRCSEKKEGVEKERRRKYLDFFL</sequence>
<feature type="non-terminal residue" evidence="1">
    <location>
        <position position="1"/>
    </location>
</feature>
<dbReference type="AlphaFoldDB" id="A0A151IYY5"/>
<accession>A0A151IYY5</accession>
<protein>
    <submittedName>
        <fullName evidence="1">Uncharacterized protein</fullName>
    </submittedName>
</protein>
<organism evidence="1 2">
    <name type="scientific">Trachymyrmex cornetzi</name>
    <dbReference type="NCBI Taxonomy" id="471704"/>
    <lineage>
        <taxon>Eukaryota</taxon>
        <taxon>Metazoa</taxon>
        <taxon>Ecdysozoa</taxon>
        <taxon>Arthropoda</taxon>
        <taxon>Hexapoda</taxon>
        <taxon>Insecta</taxon>
        <taxon>Pterygota</taxon>
        <taxon>Neoptera</taxon>
        <taxon>Endopterygota</taxon>
        <taxon>Hymenoptera</taxon>
        <taxon>Apocrita</taxon>
        <taxon>Aculeata</taxon>
        <taxon>Formicoidea</taxon>
        <taxon>Formicidae</taxon>
        <taxon>Myrmicinae</taxon>
        <taxon>Trachymyrmex</taxon>
    </lineage>
</organism>
<keyword evidence="2" id="KW-1185">Reference proteome</keyword>
<gene>
    <name evidence="1" type="ORF">ALC57_14049</name>
</gene>
<name>A0A151IYY5_9HYME</name>
<reference evidence="1 2" key="1">
    <citation type="submission" date="2015-09" db="EMBL/GenBank/DDBJ databases">
        <title>Trachymyrmex cornetzi WGS genome.</title>
        <authorList>
            <person name="Nygaard S."/>
            <person name="Hu H."/>
            <person name="Boomsma J."/>
            <person name="Zhang G."/>
        </authorList>
    </citation>
    <scope>NUCLEOTIDE SEQUENCE [LARGE SCALE GENOMIC DNA]</scope>
    <source>
        <strain evidence="1">Tcor2-1</strain>
        <tissue evidence="1">Whole body</tissue>
    </source>
</reference>
<evidence type="ECO:0000313" key="1">
    <source>
        <dbReference type="EMBL" id="KYN13756.1"/>
    </source>
</evidence>
<dbReference type="Proteomes" id="UP000078492">
    <property type="component" value="Unassembled WGS sequence"/>
</dbReference>